<protein>
    <submittedName>
        <fullName evidence="2">DJ-1/PfpI family protein</fullName>
    </submittedName>
</protein>
<organism evidence="2 3">
    <name type="scientific">Velocimicrobium porci</name>
    <dbReference type="NCBI Taxonomy" id="2606634"/>
    <lineage>
        <taxon>Bacteria</taxon>
        <taxon>Bacillati</taxon>
        <taxon>Bacillota</taxon>
        <taxon>Clostridia</taxon>
        <taxon>Lachnospirales</taxon>
        <taxon>Lachnospiraceae</taxon>
        <taxon>Velocimicrobium</taxon>
    </lineage>
</organism>
<dbReference type="Pfam" id="PF01965">
    <property type="entry name" value="DJ-1_PfpI"/>
    <property type="match status" value="1"/>
</dbReference>
<dbReference type="RefSeq" id="WP_154519247.1">
    <property type="nucleotide sequence ID" value="NZ_VUMT01000010.1"/>
</dbReference>
<feature type="domain" description="DJ-1/PfpI" evidence="1">
    <location>
        <begin position="4"/>
        <end position="164"/>
    </location>
</feature>
<dbReference type="AlphaFoldDB" id="A0A6L5XYF2"/>
<dbReference type="InterPro" id="IPR029062">
    <property type="entry name" value="Class_I_gatase-like"/>
</dbReference>
<comment type="caution">
    <text evidence="2">The sequence shown here is derived from an EMBL/GenBank/DDBJ whole genome shotgun (WGS) entry which is preliminary data.</text>
</comment>
<evidence type="ECO:0000259" key="1">
    <source>
        <dbReference type="Pfam" id="PF01965"/>
    </source>
</evidence>
<dbReference type="Gene3D" id="3.40.50.880">
    <property type="match status" value="1"/>
</dbReference>
<dbReference type="PANTHER" id="PTHR48094">
    <property type="entry name" value="PROTEIN/NUCLEIC ACID DEGLYCASE DJ-1-RELATED"/>
    <property type="match status" value="1"/>
</dbReference>
<evidence type="ECO:0000313" key="3">
    <source>
        <dbReference type="Proteomes" id="UP000482209"/>
    </source>
</evidence>
<sequence length="184" mass="20292">MEIVYLFLAEGFEEVEGLTVVDLLRRADMDIKMVSIEESLMVQSSHGVVVKADMKFEDVDFEHADMIVLPGGMPGTKHLLEHEGLKQKLLEFHREGKMLGAICAAPMVLGENGILEGKKAVCYPGFEEHLKGAEVGTWEAVQDGNVITSRGLGTAIEFGLTIVSHFKGTEKAEKIRKSIMYKVV</sequence>
<dbReference type="Proteomes" id="UP000482209">
    <property type="component" value="Unassembled WGS sequence"/>
</dbReference>
<name>A0A6L5XYF2_9FIRM</name>
<dbReference type="InterPro" id="IPR050325">
    <property type="entry name" value="Prot/Nucl_acid_deglycase"/>
</dbReference>
<dbReference type="NCBIfam" id="TIGR01383">
    <property type="entry name" value="not_thiJ"/>
    <property type="match status" value="1"/>
</dbReference>
<proteinExistence type="predicted"/>
<accession>A0A6L5XYF2</accession>
<dbReference type="EMBL" id="VUMT01000010">
    <property type="protein sequence ID" value="MSS63835.1"/>
    <property type="molecule type" value="Genomic_DNA"/>
</dbReference>
<reference evidence="2 3" key="1">
    <citation type="submission" date="2019-08" db="EMBL/GenBank/DDBJ databases">
        <title>In-depth cultivation of the pig gut microbiome towards novel bacterial diversity and tailored functional studies.</title>
        <authorList>
            <person name="Wylensek D."/>
            <person name="Hitch T.C.A."/>
            <person name="Clavel T."/>
        </authorList>
    </citation>
    <scope>NUCLEOTIDE SEQUENCE [LARGE SCALE GENOMIC DNA]</scope>
    <source>
        <strain evidence="2 3">WCA-693-APC-MOT-I</strain>
    </source>
</reference>
<dbReference type="CDD" id="cd03135">
    <property type="entry name" value="GATase1_DJ-1"/>
    <property type="match status" value="1"/>
</dbReference>
<dbReference type="SUPFAM" id="SSF52317">
    <property type="entry name" value="Class I glutamine amidotransferase-like"/>
    <property type="match status" value="1"/>
</dbReference>
<dbReference type="InterPro" id="IPR002818">
    <property type="entry name" value="DJ-1/PfpI"/>
</dbReference>
<dbReference type="InterPro" id="IPR006287">
    <property type="entry name" value="DJ-1"/>
</dbReference>
<keyword evidence="3" id="KW-1185">Reference proteome</keyword>
<evidence type="ECO:0000313" key="2">
    <source>
        <dbReference type="EMBL" id="MSS63835.1"/>
    </source>
</evidence>
<gene>
    <name evidence="2" type="ORF">FYJ58_08090</name>
</gene>
<dbReference type="PANTHER" id="PTHR48094:SF12">
    <property type="entry name" value="PARKINSON DISEASE PROTEIN 7 HOMOLOG"/>
    <property type="match status" value="1"/>
</dbReference>
<dbReference type="GO" id="GO:0005737">
    <property type="term" value="C:cytoplasm"/>
    <property type="evidence" value="ECO:0007669"/>
    <property type="project" value="TreeGrafter"/>
</dbReference>